<dbReference type="KEGG" id="fbm:MQE35_13045"/>
<dbReference type="AlphaFoldDB" id="A0A9E7D2G3"/>
<dbReference type="Gene3D" id="2.70.70.10">
    <property type="entry name" value="Glucose Permease (Domain IIA)"/>
    <property type="match status" value="1"/>
</dbReference>
<dbReference type="InterPro" id="IPR011055">
    <property type="entry name" value="Dup_hybrid_motif"/>
</dbReference>
<proteinExistence type="predicted"/>
<dbReference type="InterPro" id="IPR016047">
    <property type="entry name" value="M23ase_b-sheet_dom"/>
</dbReference>
<dbReference type="SUPFAM" id="SSF51261">
    <property type="entry name" value="Duplicated hybrid motif"/>
    <property type="match status" value="1"/>
</dbReference>
<dbReference type="PANTHER" id="PTHR21666:SF270">
    <property type="entry name" value="MUREIN HYDROLASE ACTIVATOR ENVC"/>
    <property type="match status" value="1"/>
</dbReference>
<keyword evidence="3" id="KW-1185">Reference proteome</keyword>
<evidence type="ECO:0000313" key="2">
    <source>
        <dbReference type="EMBL" id="UOB16659.1"/>
    </source>
</evidence>
<organism evidence="2 3">
    <name type="scientific">Abyssalbus ytuae</name>
    <dbReference type="NCBI Taxonomy" id="2926907"/>
    <lineage>
        <taxon>Bacteria</taxon>
        <taxon>Pseudomonadati</taxon>
        <taxon>Bacteroidota</taxon>
        <taxon>Flavobacteriia</taxon>
        <taxon>Flavobacteriales</taxon>
        <taxon>Flavobacteriaceae</taxon>
        <taxon>Abyssalbus</taxon>
    </lineage>
</organism>
<evidence type="ECO:0000313" key="3">
    <source>
        <dbReference type="Proteomes" id="UP000831290"/>
    </source>
</evidence>
<dbReference type="Proteomes" id="UP000831290">
    <property type="component" value="Chromosome"/>
</dbReference>
<gene>
    <name evidence="2" type="ORF">MQE35_13045</name>
</gene>
<sequence>MKFKRKIPPALLLMCTTIICYTQTGNEEKINQLYEKAELQKMPVYFPLPSKSFKRISSWYGMRKHPILNENKFHYGVDLAAKKGTPVYASAHGKVVKVEFSSSYGNYVVIDHYDGYKTLYAHMMLSNVKKNQKVQQGAVIGFVGSTGRSTRPHLHYEIVRNNKKIDPFKYWKGIMNIMKTKPLAL</sequence>
<dbReference type="RefSeq" id="WP_255841887.1">
    <property type="nucleotide sequence ID" value="NZ_CP094358.1"/>
</dbReference>
<dbReference type="Pfam" id="PF01551">
    <property type="entry name" value="Peptidase_M23"/>
    <property type="match status" value="1"/>
</dbReference>
<feature type="domain" description="M23ase beta-sheet core" evidence="1">
    <location>
        <begin position="72"/>
        <end position="167"/>
    </location>
</feature>
<evidence type="ECO:0000259" key="1">
    <source>
        <dbReference type="Pfam" id="PF01551"/>
    </source>
</evidence>
<reference evidence="2" key="1">
    <citation type="submission" date="2022-03" db="EMBL/GenBank/DDBJ databases">
        <title>Description of Abyssus ytuae gen. nov., sp. nov., a novel member of the family Flavobacteriaceae isolated from the sediment of Mariana Trench.</title>
        <authorList>
            <person name="Zhang J."/>
            <person name="Xu X."/>
        </authorList>
    </citation>
    <scope>NUCLEOTIDE SEQUENCE</scope>
    <source>
        <strain evidence="2">MT3330</strain>
    </source>
</reference>
<accession>A0A9E7D2G3</accession>
<name>A0A9E7D2G3_9FLAO</name>
<dbReference type="InterPro" id="IPR050570">
    <property type="entry name" value="Cell_wall_metabolism_enzyme"/>
</dbReference>
<dbReference type="CDD" id="cd12797">
    <property type="entry name" value="M23_peptidase"/>
    <property type="match status" value="1"/>
</dbReference>
<dbReference type="PANTHER" id="PTHR21666">
    <property type="entry name" value="PEPTIDASE-RELATED"/>
    <property type="match status" value="1"/>
</dbReference>
<dbReference type="EMBL" id="CP094358">
    <property type="protein sequence ID" value="UOB16659.1"/>
    <property type="molecule type" value="Genomic_DNA"/>
</dbReference>
<protein>
    <submittedName>
        <fullName evidence="2">M23 family metallopeptidase</fullName>
    </submittedName>
</protein>
<dbReference type="GO" id="GO:0004222">
    <property type="term" value="F:metalloendopeptidase activity"/>
    <property type="evidence" value="ECO:0007669"/>
    <property type="project" value="TreeGrafter"/>
</dbReference>